<feature type="chain" id="PRO_5001757272" evidence="1">
    <location>
        <begin position="26"/>
        <end position="328"/>
    </location>
</feature>
<dbReference type="eggNOG" id="COG2358">
    <property type="taxonomic scope" value="Bacteria"/>
</dbReference>
<sequence>MRLRIKAIATLATTALLAVACSANAEDRTGWPTSIKIGTASQGGTYFIYGSGVAKLIQEKLSIPSSAEVSGGPIQNLALVDAGRLNLALTSTGPAQQSVEGRNPLVPGSKIENVRALFPMYQSAFQIAVLKSSGITNLHALNGQSMGVGPKAGTTASYLPSILSDIGIEIEPRFGGAGDQAGQLQDGMIRSLGLAAGIPVTAFTQIEAQNEITPLGFTDDEIEKLTKIYPSLSPLVIKEGVYKSQKGDLKTVSMWNFVVASKDMPDDLAYAITKAVLESNDEMKQVHRAAAESLAENVTYNAVLPLHPGAVRYYKEIGIELPSNVIPN</sequence>
<keyword evidence="1" id="KW-0732">Signal</keyword>
<feature type="signal peptide" evidence="1">
    <location>
        <begin position="1"/>
        <end position="25"/>
    </location>
</feature>
<dbReference type="Proteomes" id="UP000028252">
    <property type="component" value="Unassembled WGS sequence"/>
</dbReference>
<proteinExistence type="predicted"/>
<accession>A0A081FUE7</accession>
<evidence type="ECO:0000313" key="2">
    <source>
        <dbReference type="EMBL" id="KEA62152.1"/>
    </source>
</evidence>
<dbReference type="PANTHER" id="PTHR42941:SF1">
    <property type="entry name" value="SLL1037 PROTEIN"/>
    <property type="match status" value="1"/>
</dbReference>
<keyword evidence="3" id="KW-1185">Reference proteome</keyword>
<dbReference type="RefSeq" id="WP_036191402.1">
    <property type="nucleotide sequence ID" value="NZ_JMQN01000057.1"/>
</dbReference>
<dbReference type="Pfam" id="PF16868">
    <property type="entry name" value="NMT1_3"/>
    <property type="match status" value="1"/>
</dbReference>
<dbReference type="EMBL" id="JMQN01000057">
    <property type="protein sequence ID" value="KEA62152.1"/>
    <property type="molecule type" value="Genomic_DNA"/>
</dbReference>
<dbReference type="SUPFAM" id="SSF53850">
    <property type="entry name" value="Periplasmic binding protein-like II"/>
    <property type="match status" value="1"/>
</dbReference>
<dbReference type="PROSITE" id="PS51257">
    <property type="entry name" value="PROKAR_LIPOPROTEIN"/>
    <property type="match status" value="1"/>
</dbReference>
<evidence type="ECO:0000313" key="3">
    <source>
        <dbReference type="Proteomes" id="UP000028252"/>
    </source>
</evidence>
<reference evidence="2 3" key="1">
    <citation type="submission" date="2014-04" db="EMBL/GenBank/DDBJ databases">
        <title>Marinobacterium kochiensis sp. nov., isolated from sediment sample collected from Kochi backwaters in Kerala, India.</title>
        <authorList>
            <person name="Singh A."/>
            <person name="Pinnaka A.K."/>
        </authorList>
    </citation>
    <scope>NUCLEOTIDE SEQUENCE [LARGE SCALE GENOMIC DNA]</scope>
    <source>
        <strain evidence="2 3">AK27</strain>
    </source>
</reference>
<name>A0A081FUE7_9GAMM</name>
<organism evidence="2 3">
    <name type="scientific">Marinobacterium lacunae</name>
    <dbReference type="NCBI Taxonomy" id="1232683"/>
    <lineage>
        <taxon>Bacteria</taxon>
        <taxon>Pseudomonadati</taxon>
        <taxon>Pseudomonadota</taxon>
        <taxon>Gammaproteobacteria</taxon>
        <taxon>Oceanospirillales</taxon>
        <taxon>Oceanospirillaceae</taxon>
        <taxon>Marinobacterium</taxon>
    </lineage>
</organism>
<protein>
    <submittedName>
        <fullName evidence="2">TRAP transporter solute receptor, TAXI family</fullName>
    </submittedName>
</protein>
<dbReference type="PANTHER" id="PTHR42941">
    <property type="entry name" value="SLL1037 PROTEIN"/>
    <property type="match status" value="1"/>
</dbReference>
<gene>
    <name evidence="2" type="ORF">ADIMK_3813</name>
</gene>
<dbReference type="NCBIfam" id="TIGR02122">
    <property type="entry name" value="TRAP_TAXI"/>
    <property type="match status" value="1"/>
</dbReference>
<evidence type="ECO:0000256" key="1">
    <source>
        <dbReference type="SAM" id="SignalP"/>
    </source>
</evidence>
<dbReference type="AlphaFoldDB" id="A0A081FUE7"/>
<dbReference type="Gene3D" id="3.40.190.10">
    <property type="entry name" value="Periplasmic binding protein-like II"/>
    <property type="match status" value="2"/>
</dbReference>
<keyword evidence="2" id="KW-0675">Receptor</keyword>
<dbReference type="OrthoDB" id="9776669at2"/>
<comment type="caution">
    <text evidence="2">The sequence shown here is derived from an EMBL/GenBank/DDBJ whole genome shotgun (WGS) entry which is preliminary data.</text>
</comment>
<dbReference type="PATRIC" id="fig|1232683.4.peg.3754"/>
<dbReference type="InterPro" id="IPR011852">
    <property type="entry name" value="TRAP_TAXI"/>
</dbReference>
<dbReference type="STRING" id="1232683.ADIMK_3813"/>